<dbReference type="InterPro" id="IPR001117">
    <property type="entry name" value="Cu-oxidase_2nd"/>
</dbReference>
<evidence type="ECO:0000313" key="9">
    <source>
        <dbReference type="EMBL" id="CAD9772111.1"/>
    </source>
</evidence>
<dbReference type="GO" id="GO:0016491">
    <property type="term" value="F:oxidoreductase activity"/>
    <property type="evidence" value="ECO:0007669"/>
    <property type="project" value="UniProtKB-KW"/>
</dbReference>
<feature type="chain" id="PRO_5031111212" description="Multicopper oxidase" evidence="5">
    <location>
        <begin position="20"/>
        <end position="507"/>
    </location>
</feature>
<evidence type="ECO:0000256" key="2">
    <source>
        <dbReference type="ARBA" id="ARBA00022723"/>
    </source>
</evidence>
<feature type="domain" description="Plastocyanin-like" evidence="6">
    <location>
        <begin position="229"/>
        <end position="325"/>
    </location>
</feature>
<evidence type="ECO:0008006" key="10">
    <source>
        <dbReference type="Google" id="ProtNLM"/>
    </source>
</evidence>
<dbReference type="InterPro" id="IPR002355">
    <property type="entry name" value="Cu_oxidase_Cu_BS"/>
</dbReference>
<evidence type="ECO:0000256" key="3">
    <source>
        <dbReference type="ARBA" id="ARBA00023002"/>
    </source>
</evidence>
<evidence type="ECO:0000256" key="1">
    <source>
        <dbReference type="ARBA" id="ARBA00010609"/>
    </source>
</evidence>
<evidence type="ECO:0000256" key="4">
    <source>
        <dbReference type="ARBA" id="ARBA00023008"/>
    </source>
</evidence>
<sequence length="507" mass="56505">MDAAFVPLLLLSSVGYASGALAATNVRVVLEDLVIGDETYKRYAMKGDGPQWFEQDGTAGIKVRFGDDSFKVVYHNLLDVPTVIHQHGLTPSHNLDGVPYMSTPPIQPSRSSLVEFPLTYENTGTYFLHSHYGFQHELGVGAPVIVEAPMPLGYPLRSRIRRAKDVVMMLEDFGGYFADNETTNLDGFSPNEVYQELVDAWGDDSGEWDYEECMAPGDGMDVHFRYHLCNSKTLLDPVVVKHRPGDDLRIRVISGTTMSNYKLEFPVNVTLIAVDGQPVKPKRMDTFWIAVAQRADFLMTIPRTKNKKVFPIFARVASDKKQRSGLVITTGSKANVPEYSLTTDDAVGDMGDGVGTKQEMTLEAWKPLSPRRDVHWFHLNITGDNGFNAINRVSYQLPPTVPTYTPNPNPLVVKYGERVCIQLRNFNADAHPFHMHGKSFQVVEIDGQEFNGAMRDVVLTPKGDCKTVSFCFDATNPGVWPLHCHMAYHLYAGMLTTIEYEGVALSS</sequence>
<name>A0A7S2TWV3_9EUKA</name>
<dbReference type="InterPro" id="IPR033138">
    <property type="entry name" value="Cu_oxidase_CS"/>
</dbReference>
<dbReference type="InterPro" id="IPR011707">
    <property type="entry name" value="Cu-oxidase-like_N"/>
</dbReference>
<gene>
    <name evidence="9" type="ORF">LSP00402_LOCUS16101</name>
</gene>
<evidence type="ECO:0000259" key="6">
    <source>
        <dbReference type="Pfam" id="PF00394"/>
    </source>
</evidence>
<proteinExistence type="inferred from homology"/>
<organism evidence="9">
    <name type="scientific">Lotharella oceanica</name>
    <dbReference type="NCBI Taxonomy" id="641309"/>
    <lineage>
        <taxon>Eukaryota</taxon>
        <taxon>Sar</taxon>
        <taxon>Rhizaria</taxon>
        <taxon>Cercozoa</taxon>
        <taxon>Chlorarachniophyceae</taxon>
        <taxon>Lotharella</taxon>
    </lineage>
</organism>
<dbReference type="PANTHER" id="PTHR11709">
    <property type="entry name" value="MULTI-COPPER OXIDASE"/>
    <property type="match status" value="1"/>
</dbReference>
<feature type="domain" description="Plastocyanin-like" evidence="8">
    <location>
        <begin position="67"/>
        <end position="149"/>
    </location>
</feature>
<comment type="similarity">
    <text evidence="1">Belongs to the multicopper oxidase family.</text>
</comment>
<dbReference type="Pfam" id="PF07732">
    <property type="entry name" value="Cu-oxidase_3"/>
    <property type="match status" value="1"/>
</dbReference>
<dbReference type="SUPFAM" id="SSF49503">
    <property type="entry name" value="Cupredoxins"/>
    <property type="match status" value="3"/>
</dbReference>
<protein>
    <recommendedName>
        <fullName evidence="10">Multicopper oxidase</fullName>
    </recommendedName>
</protein>
<accession>A0A7S2TWV3</accession>
<dbReference type="InterPro" id="IPR045087">
    <property type="entry name" value="Cu-oxidase_fam"/>
</dbReference>
<dbReference type="InterPro" id="IPR011706">
    <property type="entry name" value="Cu-oxidase_C"/>
</dbReference>
<keyword evidence="3" id="KW-0560">Oxidoreductase</keyword>
<keyword evidence="2" id="KW-0479">Metal-binding</keyword>
<dbReference type="PROSITE" id="PS00079">
    <property type="entry name" value="MULTICOPPER_OXIDASE1"/>
    <property type="match status" value="1"/>
</dbReference>
<keyword evidence="4" id="KW-0186">Copper</keyword>
<dbReference type="PROSITE" id="PS00080">
    <property type="entry name" value="MULTICOPPER_OXIDASE2"/>
    <property type="match status" value="1"/>
</dbReference>
<dbReference type="GO" id="GO:0005507">
    <property type="term" value="F:copper ion binding"/>
    <property type="evidence" value="ECO:0007669"/>
    <property type="project" value="InterPro"/>
</dbReference>
<dbReference type="AlphaFoldDB" id="A0A7S2TWV3"/>
<evidence type="ECO:0000256" key="5">
    <source>
        <dbReference type="SAM" id="SignalP"/>
    </source>
</evidence>
<evidence type="ECO:0000259" key="8">
    <source>
        <dbReference type="Pfam" id="PF07732"/>
    </source>
</evidence>
<reference evidence="9" key="1">
    <citation type="submission" date="2021-01" db="EMBL/GenBank/DDBJ databases">
        <authorList>
            <person name="Corre E."/>
            <person name="Pelletier E."/>
            <person name="Niang G."/>
            <person name="Scheremetjew M."/>
            <person name="Finn R."/>
            <person name="Kale V."/>
            <person name="Holt S."/>
            <person name="Cochrane G."/>
            <person name="Meng A."/>
            <person name="Brown T."/>
            <person name="Cohen L."/>
        </authorList>
    </citation>
    <scope>NUCLEOTIDE SEQUENCE</scope>
    <source>
        <strain evidence="9">CCMP622</strain>
    </source>
</reference>
<dbReference type="Gene3D" id="2.60.40.420">
    <property type="entry name" value="Cupredoxins - blue copper proteins"/>
    <property type="match status" value="3"/>
</dbReference>
<dbReference type="Pfam" id="PF07731">
    <property type="entry name" value="Cu-oxidase_2"/>
    <property type="match status" value="1"/>
</dbReference>
<feature type="signal peptide" evidence="5">
    <location>
        <begin position="1"/>
        <end position="19"/>
    </location>
</feature>
<dbReference type="EMBL" id="HBHP01025905">
    <property type="protein sequence ID" value="CAD9772111.1"/>
    <property type="molecule type" value="Transcribed_RNA"/>
</dbReference>
<feature type="domain" description="Plastocyanin-like" evidence="7">
    <location>
        <begin position="402"/>
        <end position="498"/>
    </location>
</feature>
<keyword evidence="5" id="KW-0732">Signal</keyword>
<dbReference type="Pfam" id="PF00394">
    <property type="entry name" value="Cu-oxidase"/>
    <property type="match status" value="1"/>
</dbReference>
<dbReference type="PANTHER" id="PTHR11709:SF394">
    <property type="entry name" value="FI03373P-RELATED"/>
    <property type="match status" value="1"/>
</dbReference>
<dbReference type="InterPro" id="IPR008972">
    <property type="entry name" value="Cupredoxin"/>
</dbReference>
<evidence type="ECO:0000259" key="7">
    <source>
        <dbReference type="Pfam" id="PF07731"/>
    </source>
</evidence>